<comment type="caution">
    <text evidence="1">The sequence shown here is derived from an EMBL/GenBank/DDBJ whole genome shotgun (WGS) entry which is preliminary data.</text>
</comment>
<keyword evidence="2" id="KW-1185">Reference proteome</keyword>
<sequence>MKEKIKFLGEDGENIPTVGAVVVCSPWDLLRHVSLDDFSVDKHVNRCVCDLMSLLMFELNH</sequence>
<evidence type="ECO:0000313" key="1">
    <source>
        <dbReference type="EMBL" id="CAL0322769.1"/>
    </source>
</evidence>
<evidence type="ECO:0000313" key="2">
    <source>
        <dbReference type="Proteomes" id="UP001497480"/>
    </source>
</evidence>
<accession>A0AAV1XMF6</accession>
<gene>
    <name evidence="1" type="ORF">LLUT_LOCUS23829</name>
</gene>
<proteinExistence type="predicted"/>
<dbReference type="Proteomes" id="UP001497480">
    <property type="component" value="Unassembled WGS sequence"/>
</dbReference>
<dbReference type="AlphaFoldDB" id="A0AAV1XMF6"/>
<dbReference type="EMBL" id="CAXHTB010000016">
    <property type="protein sequence ID" value="CAL0322769.1"/>
    <property type="molecule type" value="Genomic_DNA"/>
</dbReference>
<reference evidence="1 2" key="1">
    <citation type="submission" date="2024-03" db="EMBL/GenBank/DDBJ databases">
        <authorList>
            <person name="Martinez-Hernandez J."/>
        </authorList>
    </citation>
    <scope>NUCLEOTIDE SEQUENCE [LARGE SCALE GENOMIC DNA]</scope>
</reference>
<organism evidence="1 2">
    <name type="scientific">Lupinus luteus</name>
    <name type="common">European yellow lupine</name>
    <dbReference type="NCBI Taxonomy" id="3873"/>
    <lineage>
        <taxon>Eukaryota</taxon>
        <taxon>Viridiplantae</taxon>
        <taxon>Streptophyta</taxon>
        <taxon>Embryophyta</taxon>
        <taxon>Tracheophyta</taxon>
        <taxon>Spermatophyta</taxon>
        <taxon>Magnoliopsida</taxon>
        <taxon>eudicotyledons</taxon>
        <taxon>Gunneridae</taxon>
        <taxon>Pentapetalae</taxon>
        <taxon>rosids</taxon>
        <taxon>fabids</taxon>
        <taxon>Fabales</taxon>
        <taxon>Fabaceae</taxon>
        <taxon>Papilionoideae</taxon>
        <taxon>50 kb inversion clade</taxon>
        <taxon>genistoids sensu lato</taxon>
        <taxon>core genistoids</taxon>
        <taxon>Genisteae</taxon>
        <taxon>Lupinus</taxon>
    </lineage>
</organism>
<name>A0AAV1XMF6_LUPLU</name>
<protein>
    <submittedName>
        <fullName evidence="1">Uncharacterized protein</fullName>
    </submittedName>
</protein>